<dbReference type="EMBL" id="JAAGMP010001188">
    <property type="protein sequence ID" value="NEC21883.1"/>
    <property type="molecule type" value="Genomic_DNA"/>
</dbReference>
<dbReference type="PANTHER" id="PTHR30621:SF0">
    <property type="entry name" value="BIFUNCTIONAL GLUTAMINE SYNTHETASE ADENYLYLTRANSFERASE_ADENYLYL-REMOVING ENZYME"/>
    <property type="match status" value="1"/>
</dbReference>
<dbReference type="GO" id="GO:0008882">
    <property type="term" value="F:[glutamate-ammonia-ligase] adenylyltransferase activity"/>
    <property type="evidence" value="ECO:0007669"/>
    <property type="project" value="InterPro"/>
</dbReference>
<gene>
    <name evidence="1" type="ORF">G3I50_27115</name>
</gene>
<keyword evidence="1" id="KW-0808">Transferase</keyword>
<accession>A0A7K3S3I9</accession>
<dbReference type="Proteomes" id="UP000469670">
    <property type="component" value="Unassembled WGS sequence"/>
</dbReference>
<dbReference type="InterPro" id="IPR023057">
    <property type="entry name" value="GlnE"/>
</dbReference>
<keyword evidence="1" id="KW-0548">Nucleotidyltransferase</keyword>
<comment type="caution">
    <text evidence="1">The sequence shown here is derived from an EMBL/GenBank/DDBJ whole genome shotgun (WGS) entry which is preliminary data.</text>
</comment>
<reference evidence="1 2" key="1">
    <citation type="submission" date="2020-01" db="EMBL/GenBank/DDBJ databases">
        <title>Insect and environment-associated Actinomycetes.</title>
        <authorList>
            <person name="Currrie C."/>
            <person name="Chevrette M."/>
            <person name="Carlson C."/>
            <person name="Stubbendieck R."/>
            <person name="Wendt-Pienkowski E."/>
        </authorList>
    </citation>
    <scope>NUCLEOTIDE SEQUENCE [LARGE SCALE GENOMIC DNA]</scope>
    <source>
        <strain evidence="1 2">SID7590</strain>
    </source>
</reference>
<dbReference type="GO" id="GO:0005829">
    <property type="term" value="C:cytosol"/>
    <property type="evidence" value="ECO:0007669"/>
    <property type="project" value="TreeGrafter"/>
</dbReference>
<name>A0A7K3S3I9_9ACTN</name>
<evidence type="ECO:0000313" key="1">
    <source>
        <dbReference type="EMBL" id="NEC21883.1"/>
    </source>
</evidence>
<dbReference type="SUPFAM" id="SSF81301">
    <property type="entry name" value="Nucleotidyltransferase"/>
    <property type="match status" value="1"/>
</dbReference>
<organism evidence="1 2">
    <name type="scientific">Streptomyces parvus</name>
    <dbReference type="NCBI Taxonomy" id="66428"/>
    <lineage>
        <taxon>Bacteria</taxon>
        <taxon>Bacillati</taxon>
        <taxon>Actinomycetota</taxon>
        <taxon>Actinomycetes</taxon>
        <taxon>Kitasatosporales</taxon>
        <taxon>Streptomycetaceae</taxon>
        <taxon>Streptomyces</taxon>
    </lineage>
</organism>
<sequence>MTTAPGRRSSTFTRLLRHGFTDPSAAEQLLDLDALASVRSDPVLLEALGATADPDLALRGLVRIVEAGEESERQVLLDTLVTAKPLRDRLLGVLGASEALGDHLARHPRDWQALVTYESADLHPGVAEFEQGLADAVDPDSLRVAYRRCLLTLAARDVCGTTGLAQTAAELA</sequence>
<proteinExistence type="predicted"/>
<protein>
    <submittedName>
        <fullName evidence="1">Bifunctional glutamine-synthetase adenylyltransferase/deadenyltransferase</fullName>
    </submittedName>
</protein>
<dbReference type="PANTHER" id="PTHR30621">
    <property type="entry name" value="GLUTAMINE SYNTHETASE ADENYLYLTRANSFERASE"/>
    <property type="match status" value="1"/>
</dbReference>
<evidence type="ECO:0000313" key="2">
    <source>
        <dbReference type="Proteomes" id="UP000469670"/>
    </source>
</evidence>
<dbReference type="GO" id="GO:0000820">
    <property type="term" value="P:regulation of glutamine family amino acid metabolic process"/>
    <property type="evidence" value="ECO:0007669"/>
    <property type="project" value="TreeGrafter"/>
</dbReference>
<feature type="non-terminal residue" evidence="1">
    <location>
        <position position="172"/>
    </location>
</feature>
<dbReference type="InterPro" id="IPR043519">
    <property type="entry name" value="NT_sf"/>
</dbReference>
<dbReference type="AlphaFoldDB" id="A0A7K3S3I9"/>